<keyword evidence="2" id="KW-1185">Reference proteome</keyword>
<dbReference type="Proteomes" id="UP000216991">
    <property type="component" value="Unassembled WGS sequence"/>
</dbReference>
<dbReference type="EMBL" id="NOXT01000056">
    <property type="protein sequence ID" value="OYQ35484.1"/>
    <property type="molecule type" value="Genomic_DNA"/>
</dbReference>
<evidence type="ECO:0000313" key="2">
    <source>
        <dbReference type="Proteomes" id="UP000216991"/>
    </source>
</evidence>
<protein>
    <submittedName>
        <fullName evidence="1">Uncharacterized protein</fullName>
    </submittedName>
</protein>
<accession>A0A255Z3I0</accession>
<dbReference type="RefSeq" id="WP_094472461.1">
    <property type="nucleotide sequence ID" value="NZ_NOXT01000056.1"/>
</dbReference>
<proteinExistence type="predicted"/>
<organism evidence="1 2">
    <name type="scientific">Sandarakinorhabdus cyanobacteriorum</name>
    <dbReference type="NCBI Taxonomy" id="1981098"/>
    <lineage>
        <taxon>Bacteria</taxon>
        <taxon>Pseudomonadati</taxon>
        <taxon>Pseudomonadota</taxon>
        <taxon>Alphaproteobacteria</taxon>
        <taxon>Sphingomonadales</taxon>
        <taxon>Sphingosinicellaceae</taxon>
        <taxon>Sandarakinorhabdus</taxon>
    </lineage>
</organism>
<comment type="caution">
    <text evidence="1">The sequence shown here is derived from an EMBL/GenBank/DDBJ whole genome shotgun (WGS) entry which is preliminary data.</text>
</comment>
<evidence type="ECO:0000313" key="1">
    <source>
        <dbReference type="EMBL" id="OYQ35484.1"/>
    </source>
</evidence>
<name>A0A255Z3I0_9SPHN</name>
<reference evidence="1 2" key="1">
    <citation type="submission" date="2017-07" db="EMBL/GenBank/DDBJ databases">
        <title>Sandarakinorhabdus cyanobacteriorum sp. nov., a novel bacterium isolated from cyanobacterial aggregates in a eutrophic lake.</title>
        <authorList>
            <person name="Cai H."/>
        </authorList>
    </citation>
    <scope>NUCLEOTIDE SEQUENCE [LARGE SCALE GENOMIC DNA]</scope>
    <source>
        <strain evidence="1 2">TH057</strain>
    </source>
</reference>
<gene>
    <name evidence="1" type="ORF">CHU93_01570</name>
</gene>
<dbReference type="AlphaFoldDB" id="A0A255Z3I0"/>
<sequence>MAAVLTVLDEDFGRPVAERRAAGQLRLVSQRTSARAIITERVAQEVALLTTREEASLATRSFLVAPAPAETALNPLFARRRPRRIDAAAEITRACAAFEQRRFILLVDDVQLDGLDDEVGLGETSEVIFLHLSPLKGS</sequence>